<gene>
    <name evidence="1" type="ORF">ACFOSB_21920</name>
</gene>
<dbReference type="EMBL" id="JBHRZG010000024">
    <property type="protein sequence ID" value="MFC3835530.1"/>
    <property type="molecule type" value="Genomic_DNA"/>
</dbReference>
<dbReference type="Gene3D" id="3.40.50.300">
    <property type="entry name" value="P-loop containing nucleotide triphosphate hydrolases"/>
    <property type="match status" value="1"/>
</dbReference>
<dbReference type="SUPFAM" id="SSF52540">
    <property type="entry name" value="P-loop containing nucleoside triphosphate hydrolases"/>
    <property type="match status" value="1"/>
</dbReference>
<proteinExistence type="predicted"/>
<organism evidence="1 2">
    <name type="scientific">Deinococcus rufus</name>
    <dbReference type="NCBI Taxonomy" id="2136097"/>
    <lineage>
        <taxon>Bacteria</taxon>
        <taxon>Thermotogati</taxon>
        <taxon>Deinococcota</taxon>
        <taxon>Deinococci</taxon>
        <taxon>Deinococcales</taxon>
        <taxon>Deinococcaceae</taxon>
        <taxon>Deinococcus</taxon>
    </lineage>
</organism>
<evidence type="ECO:0000313" key="1">
    <source>
        <dbReference type="EMBL" id="MFC3835530.1"/>
    </source>
</evidence>
<sequence>MNTGPIWVLSGSPGVGKSSVARALLARTPRGLHLPIDDLRDLVVSGLAPPSLTDDPEATHQFRLAREAARFHARLYAEAGFVVALDDVLWPADLAMLRVAWDGLDVRPVLLAPSLAVTHGRNAARVGKPFDTALLVPMIDALHPGLQPADFLAAGWHVLETSDLTVEQTADALLALPW</sequence>
<dbReference type="Proteomes" id="UP001595803">
    <property type="component" value="Unassembled WGS sequence"/>
</dbReference>
<comment type="caution">
    <text evidence="1">The sequence shown here is derived from an EMBL/GenBank/DDBJ whole genome shotgun (WGS) entry which is preliminary data.</text>
</comment>
<keyword evidence="2" id="KW-1185">Reference proteome</keyword>
<protein>
    <submittedName>
        <fullName evidence="1">AAA family ATPase</fullName>
    </submittedName>
</protein>
<name>A0ABV7ZFF1_9DEIO</name>
<dbReference type="Pfam" id="PF13671">
    <property type="entry name" value="AAA_33"/>
    <property type="match status" value="1"/>
</dbReference>
<dbReference type="InterPro" id="IPR027417">
    <property type="entry name" value="P-loop_NTPase"/>
</dbReference>
<dbReference type="RefSeq" id="WP_322474502.1">
    <property type="nucleotide sequence ID" value="NZ_JBHRZG010000024.1"/>
</dbReference>
<evidence type="ECO:0000313" key="2">
    <source>
        <dbReference type="Proteomes" id="UP001595803"/>
    </source>
</evidence>
<accession>A0ABV7ZFF1</accession>
<reference evidence="2" key="1">
    <citation type="journal article" date="2019" name="Int. J. Syst. Evol. Microbiol.">
        <title>The Global Catalogue of Microorganisms (GCM) 10K type strain sequencing project: providing services to taxonomists for standard genome sequencing and annotation.</title>
        <authorList>
            <consortium name="The Broad Institute Genomics Platform"/>
            <consortium name="The Broad Institute Genome Sequencing Center for Infectious Disease"/>
            <person name="Wu L."/>
            <person name="Ma J."/>
        </authorList>
    </citation>
    <scope>NUCLEOTIDE SEQUENCE [LARGE SCALE GENOMIC DNA]</scope>
    <source>
        <strain evidence="2">CCTCC AB 2017081</strain>
    </source>
</reference>